<reference evidence="7 8" key="1">
    <citation type="journal article" date="2008" name="Nature">
        <title>Genome analysis of the platypus reveals unique signatures of evolution.</title>
        <authorList>
            <person name="Warren W.C."/>
            <person name="Hillier L.W."/>
            <person name="Marshall Graves J.A."/>
            <person name="Birney E."/>
            <person name="Ponting C.P."/>
            <person name="Grutzner F."/>
            <person name="Belov K."/>
            <person name="Miller W."/>
            <person name="Clarke L."/>
            <person name="Chinwalla A.T."/>
            <person name="Yang S.P."/>
            <person name="Heger A."/>
            <person name="Locke D.P."/>
            <person name="Miethke P."/>
            <person name="Waters P.D."/>
            <person name="Veyrunes F."/>
            <person name="Fulton L."/>
            <person name="Fulton B."/>
            <person name="Graves T."/>
            <person name="Wallis J."/>
            <person name="Puente X.S."/>
            <person name="Lopez-Otin C."/>
            <person name="Ordonez G.R."/>
            <person name="Eichler E.E."/>
            <person name="Chen L."/>
            <person name="Cheng Z."/>
            <person name="Deakin J.E."/>
            <person name="Alsop A."/>
            <person name="Thompson K."/>
            <person name="Kirby P."/>
            <person name="Papenfuss A.T."/>
            <person name="Wakefield M.J."/>
            <person name="Olender T."/>
            <person name="Lancet D."/>
            <person name="Huttley G.A."/>
            <person name="Smit A.F."/>
            <person name="Pask A."/>
            <person name="Temple-Smith P."/>
            <person name="Batzer M.A."/>
            <person name="Walker J.A."/>
            <person name="Konkel M.K."/>
            <person name="Harris R.S."/>
            <person name="Whittington C.M."/>
            <person name="Wong E.S."/>
            <person name="Gemmell N.J."/>
            <person name="Buschiazzo E."/>
            <person name="Vargas Jentzsch I.M."/>
            <person name="Merkel A."/>
            <person name="Schmitz J."/>
            <person name="Zemann A."/>
            <person name="Churakov G."/>
            <person name="Kriegs J.O."/>
            <person name="Brosius J."/>
            <person name="Murchison E.P."/>
            <person name="Sachidanandam R."/>
            <person name="Smith C."/>
            <person name="Hannon G.J."/>
            <person name="Tsend-Ayush E."/>
            <person name="McMillan D."/>
            <person name="Attenborough R."/>
            <person name="Rens W."/>
            <person name="Ferguson-Smith M."/>
            <person name="Lefevre C.M."/>
            <person name="Sharp J.A."/>
            <person name="Nicholas K.R."/>
            <person name="Ray D.A."/>
            <person name="Kube M."/>
            <person name="Reinhardt R."/>
            <person name="Pringle T.H."/>
            <person name="Taylor J."/>
            <person name="Jones R.C."/>
            <person name="Nixon B."/>
            <person name="Dacheux J.L."/>
            <person name="Niwa H."/>
            <person name="Sekita Y."/>
            <person name="Huang X."/>
            <person name="Stark A."/>
            <person name="Kheradpour P."/>
            <person name="Kellis M."/>
            <person name="Flicek P."/>
            <person name="Chen Y."/>
            <person name="Webber C."/>
            <person name="Hardison R."/>
            <person name="Nelson J."/>
            <person name="Hallsworth-Pepin K."/>
            <person name="Delehaunty K."/>
            <person name="Markovic C."/>
            <person name="Minx P."/>
            <person name="Feng Y."/>
            <person name="Kremitzki C."/>
            <person name="Mitreva M."/>
            <person name="Glasscock J."/>
            <person name="Wylie T."/>
            <person name="Wohldmann P."/>
            <person name="Thiru P."/>
            <person name="Nhan M.N."/>
            <person name="Pohl C.S."/>
            <person name="Smith S.M."/>
            <person name="Hou S."/>
            <person name="Nefedov M."/>
            <person name="de Jong P.J."/>
            <person name="Renfree M.B."/>
            <person name="Mardis E.R."/>
            <person name="Wilson R.K."/>
        </authorList>
    </citation>
    <scope>NUCLEOTIDE SEQUENCE [LARGE SCALE GENOMIC DNA]</scope>
    <source>
        <strain evidence="7 8">Glennie</strain>
    </source>
</reference>
<sequence>MSPLVQFLFPTLVLMATLQESVLGKAIAAKQPQNNLHLKKEKGCPSSESDDFPHSVTVNLSITNGNGTSKKFPSVNKRSTSPWEYYLNEDPNRFPSKILEAKCSTTGCLDAQKKEDPHMNSLPIQQEILVLRRETQSCPTSFRMEKILVSVGCTCVTPNIHRLG</sequence>
<dbReference type="Proteomes" id="UP000002279">
    <property type="component" value="Chromosome X1"/>
</dbReference>
<evidence type="ECO:0000256" key="3">
    <source>
        <dbReference type="ARBA" id="ARBA00022514"/>
    </source>
</evidence>
<dbReference type="InterPro" id="IPR020440">
    <property type="entry name" value="IL-17_chr"/>
</dbReference>
<feature type="signal peptide" evidence="6">
    <location>
        <begin position="1"/>
        <end position="24"/>
    </location>
</feature>
<dbReference type="eggNOG" id="ENOG502S5A0">
    <property type="taxonomic scope" value="Eukaryota"/>
</dbReference>
<reference evidence="7" key="3">
    <citation type="submission" date="2025-09" db="UniProtKB">
        <authorList>
            <consortium name="Ensembl"/>
        </authorList>
    </citation>
    <scope>IDENTIFICATION</scope>
    <source>
        <strain evidence="7">Glennie</strain>
    </source>
</reference>
<dbReference type="Bgee" id="ENSOANG00000003133">
    <property type="expression patterns" value="Expressed in cerebellum and 2 other cell types or tissues"/>
</dbReference>
<dbReference type="Ensembl" id="ENSOANT00000004969.3">
    <property type="protein sequence ID" value="ENSOANP00000004968.3"/>
    <property type="gene ID" value="ENSOANG00000003133.3"/>
</dbReference>
<dbReference type="Gene3D" id="2.10.90.10">
    <property type="entry name" value="Cystine-knot cytokines"/>
    <property type="match status" value="1"/>
</dbReference>
<keyword evidence="5 6" id="KW-0732">Signal</keyword>
<dbReference type="InterPro" id="IPR010345">
    <property type="entry name" value="IL-17_fam"/>
</dbReference>
<keyword evidence="4" id="KW-0964">Secreted</keyword>
<dbReference type="PRINTS" id="PR01932">
    <property type="entry name" value="INTRLEUKIN17"/>
</dbReference>
<proteinExistence type="inferred from homology"/>
<organism evidence="7 8">
    <name type="scientific">Ornithorhynchus anatinus</name>
    <name type="common">Duckbill platypus</name>
    <dbReference type="NCBI Taxonomy" id="9258"/>
    <lineage>
        <taxon>Eukaryota</taxon>
        <taxon>Metazoa</taxon>
        <taxon>Chordata</taxon>
        <taxon>Craniata</taxon>
        <taxon>Vertebrata</taxon>
        <taxon>Euteleostomi</taxon>
        <taxon>Mammalia</taxon>
        <taxon>Monotremata</taxon>
        <taxon>Ornithorhynchidae</taxon>
        <taxon>Ornithorhynchus</taxon>
    </lineage>
</organism>
<dbReference type="GO" id="GO:0006954">
    <property type="term" value="P:inflammatory response"/>
    <property type="evidence" value="ECO:0007669"/>
    <property type="project" value="InterPro"/>
</dbReference>
<protein>
    <submittedName>
        <fullName evidence="7">Interleukin 17A</fullName>
    </submittedName>
</protein>
<evidence type="ECO:0000256" key="2">
    <source>
        <dbReference type="ARBA" id="ARBA00007236"/>
    </source>
</evidence>
<dbReference type="AlphaFoldDB" id="F6T9I7"/>
<dbReference type="SUPFAM" id="SSF57501">
    <property type="entry name" value="Cystine-knot cytokines"/>
    <property type="match status" value="1"/>
</dbReference>
<dbReference type="InterPro" id="IPR029034">
    <property type="entry name" value="Cystine-knot_cytokine"/>
</dbReference>
<name>F6T9I7_ORNAN</name>
<dbReference type="HOGENOM" id="CLU_118641_0_0_1"/>
<evidence type="ECO:0000313" key="8">
    <source>
        <dbReference type="Proteomes" id="UP000002279"/>
    </source>
</evidence>
<dbReference type="GO" id="GO:0005125">
    <property type="term" value="F:cytokine activity"/>
    <property type="evidence" value="ECO:0007669"/>
    <property type="project" value="UniProtKB-KW"/>
</dbReference>
<comment type="subcellular location">
    <subcellularLocation>
        <location evidence="1">Secreted</location>
    </subcellularLocation>
</comment>
<dbReference type="InParanoid" id="F6T9I7"/>
<dbReference type="FunCoup" id="F6T9I7">
    <property type="interactions" value="294"/>
</dbReference>
<evidence type="ECO:0000313" key="7">
    <source>
        <dbReference type="Ensembl" id="ENSOANP00000004968.3"/>
    </source>
</evidence>
<dbReference type="GO" id="GO:0005615">
    <property type="term" value="C:extracellular space"/>
    <property type="evidence" value="ECO:0007669"/>
    <property type="project" value="UniProtKB-KW"/>
</dbReference>
<accession>F6T9I7</accession>
<keyword evidence="8" id="KW-1185">Reference proteome</keyword>
<dbReference type="OMA" id="HHMNSVP"/>
<dbReference type="STRING" id="9258.ENSOANP00000004968"/>
<evidence type="ECO:0000256" key="4">
    <source>
        <dbReference type="ARBA" id="ARBA00022525"/>
    </source>
</evidence>
<dbReference type="Pfam" id="PF06083">
    <property type="entry name" value="IL17"/>
    <property type="match status" value="1"/>
</dbReference>
<evidence type="ECO:0000256" key="1">
    <source>
        <dbReference type="ARBA" id="ARBA00004613"/>
    </source>
</evidence>
<evidence type="ECO:0000256" key="5">
    <source>
        <dbReference type="ARBA" id="ARBA00022729"/>
    </source>
</evidence>
<evidence type="ECO:0000256" key="6">
    <source>
        <dbReference type="SAM" id="SignalP"/>
    </source>
</evidence>
<dbReference type="GeneTree" id="ENSGT00940000161882"/>
<comment type="similarity">
    <text evidence="2">Belongs to the IL-17 family.</text>
</comment>
<reference evidence="7" key="2">
    <citation type="submission" date="2025-08" db="UniProtKB">
        <authorList>
            <consortium name="Ensembl"/>
        </authorList>
    </citation>
    <scope>IDENTIFICATION</scope>
    <source>
        <strain evidence="7">Glennie</strain>
    </source>
</reference>
<keyword evidence="3" id="KW-0202">Cytokine</keyword>
<feature type="chain" id="PRO_5028020770" evidence="6">
    <location>
        <begin position="25"/>
        <end position="164"/>
    </location>
</feature>